<dbReference type="Proteomes" id="UP000236738">
    <property type="component" value="Unassembled WGS sequence"/>
</dbReference>
<sequence length="128" mass="14703">MEFNKNQIEKANINSNFNFPKLVKELKEIGVTNFKTFVSNGLTEYFDQNNEQISFDGINNFSISDQLNVAKFEERLKLHQQGGTDFLTFCKDCAENGVDNWVVDLQKMTCTYFDKKGNSVLVEKIPSI</sequence>
<dbReference type="AlphaFoldDB" id="A0A1H6B8Z7"/>
<dbReference type="RefSeq" id="WP_103914640.1">
    <property type="nucleotide sequence ID" value="NZ_FNUS01000007.1"/>
</dbReference>
<dbReference type="SUPFAM" id="SSF160419">
    <property type="entry name" value="YdfO-like"/>
    <property type="match status" value="1"/>
</dbReference>
<keyword evidence="2" id="KW-1185">Reference proteome</keyword>
<dbReference type="OrthoDB" id="1550456at2"/>
<protein>
    <submittedName>
        <fullName evidence="1">Uncharacterized conserved protein YbcV, DUF1398 family</fullName>
    </submittedName>
</protein>
<reference evidence="2" key="1">
    <citation type="submission" date="2016-10" db="EMBL/GenBank/DDBJ databases">
        <authorList>
            <person name="Varghese N."/>
            <person name="Submissions S."/>
        </authorList>
    </citation>
    <scope>NUCLEOTIDE SEQUENCE [LARGE SCALE GENOMIC DNA]</scope>
    <source>
        <strain evidence="2">DSM 21580</strain>
    </source>
</reference>
<dbReference type="InterPro" id="IPR036696">
    <property type="entry name" value="YdfO-like_sf"/>
</dbReference>
<name>A0A1H6B8Z7_9FLAO</name>
<organism evidence="1 2">
    <name type="scientific">Halpernia humi</name>
    <dbReference type="NCBI Taxonomy" id="493375"/>
    <lineage>
        <taxon>Bacteria</taxon>
        <taxon>Pseudomonadati</taxon>
        <taxon>Bacteroidota</taxon>
        <taxon>Flavobacteriia</taxon>
        <taxon>Flavobacteriales</taxon>
        <taxon>Weeksellaceae</taxon>
        <taxon>Chryseobacterium group</taxon>
        <taxon>Halpernia</taxon>
    </lineage>
</organism>
<dbReference type="Gene3D" id="3.30.1810.10">
    <property type="entry name" value="YdfO-like"/>
    <property type="match status" value="1"/>
</dbReference>
<dbReference type="Pfam" id="PF07166">
    <property type="entry name" value="DUF1398"/>
    <property type="match status" value="1"/>
</dbReference>
<accession>A0A1H6B8Z7</accession>
<gene>
    <name evidence="1" type="ORF">SAMN05421847_2807</name>
</gene>
<proteinExistence type="predicted"/>
<dbReference type="InterPro" id="IPR009833">
    <property type="entry name" value="DUF1398"/>
</dbReference>
<dbReference type="EMBL" id="FNUS01000007">
    <property type="protein sequence ID" value="SEG57323.1"/>
    <property type="molecule type" value="Genomic_DNA"/>
</dbReference>
<evidence type="ECO:0000313" key="1">
    <source>
        <dbReference type="EMBL" id="SEG57323.1"/>
    </source>
</evidence>
<evidence type="ECO:0000313" key="2">
    <source>
        <dbReference type="Proteomes" id="UP000236738"/>
    </source>
</evidence>